<comment type="caution">
    <text evidence="3">The sequence shown here is derived from an EMBL/GenBank/DDBJ whole genome shotgun (WGS) entry which is preliminary data.</text>
</comment>
<evidence type="ECO:0000256" key="1">
    <source>
        <dbReference type="SAM" id="MobiDB-lite"/>
    </source>
</evidence>
<feature type="region of interest" description="Disordered" evidence="1">
    <location>
        <begin position="676"/>
        <end position="753"/>
    </location>
</feature>
<keyword evidence="2" id="KW-0472">Membrane</keyword>
<dbReference type="EMBL" id="CAJPWZ010002286">
    <property type="protein sequence ID" value="CAG2235003.1"/>
    <property type="molecule type" value="Genomic_DNA"/>
</dbReference>
<gene>
    <name evidence="3" type="ORF">MEDL_47589</name>
</gene>
<feature type="compositionally biased region" description="Basic and acidic residues" evidence="1">
    <location>
        <begin position="787"/>
        <end position="796"/>
    </location>
</feature>
<evidence type="ECO:0000313" key="4">
    <source>
        <dbReference type="Proteomes" id="UP000683360"/>
    </source>
</evidence>
<proteinExistence type="predicted"/>
<dbReference type="PANTHER" id="PTHR19963">
    <property type="entry name" value="CCHC-TYPE DOMAIN-CONTAINING PROTEIN"/>
    <property type="match status" value="1"/>
</dbReference>
<evidence type="ECO:0008006" key="5">
    <source>
        <dbReference type="Google" id="ProtNLM"/>
    </source>
</evidence>
<dbReference type="AlphaFoldDB" id="A0A8S3TUR3"/>
<organism evidence="3 4">
    <name type="scientific">Mytilus edulis</name>
    <name type="common">Blue mussel</name>
    <dbReference type="NCBI Taxonomy" id="6550"/>
    <lineage>
        <taxon>Eukaryota</taxon>
        <taxon>Metazoa</taxon>
        <taxon>Spiralia</taxon>
        <taxon>Lophotrochozoa</taxon>
        <taxon>Mollusca</taxon>
        <taxon>Bivalvia</taxon>
        <taxon>Autobranchia</taxon>
        <taxon>Pteriomorphia</taxon>
        <taxon>Mytilida</taxon>
        <taxon>Mytiloidea</taxon>
        <taxon>Mytilidae</taxon>
        <taxon>Mytilinae</taxon>
        <taxon>Mytilus</taxon>
    </lineage>
</organism>
<feature type="transmembrane region" description="Helical" evidence="2">
    <location>
        <begin position="318"/>
        <end position="341"/>
    </location>
</feature>
<name>A0A8S3TUR3_MYTED</name>
<accession>A0A8S3TUR3</accession>
<sequence>MGNYAGKGIPPRQLCNVIPDTRLKKQSYITTRCSTTHMNTEEVQEQVLSILAVHLCVAFPLKCPEPAQWRLRANGHCVDPSKYFCLRNDLINGYSENCTRSDFLQAGRKSVLRGGIDAEVCSKDRYQPYGYIFYTNASTNCILYKSFCNEEGQVEYDPGDRNADATCRCDYRRGYDFLKKTNNPCFCKPSQEDCSCFLKICSNSSHMLSPDYKCTIKSDLSAVTHCRAITDENDNNGRRPDITETFQREDKFSFFSKYVTDSGVEVSPFPMTPLDAHSGKKAGDPSFRKFMHSSPRSYQSMEVVGAVNGLETKCSWGWFWSVWICFLVVCSGCVIFVWVYFPENKVVRRSQEYVMTGLFIIIGLLVSTVGIKIVWRSSKNGERHMTDLMYDEDGIFPDINMDQCVSENRDQPCDREDCTIGASIPLLRQSKPSQGADGAEMVGNANDVAERERCVPSLVSHQDASAPSYMAASIPRSGSSHHTEYPVRRTFSGVNEDVWNEFLQYFENIAELNSWDPEKSRRVLLSTLRGQAETFAYGLPLVFQRDYTRLRQKMEERFGHTAMKEKYIAEAKMRRRRDKESLRDFGQALEDLCRRAYPGNPDIVEENAVKAFLDKCGQSEDFRLAVKRTRPKNLQEAVINAMQEECLRVGEKDLVKDKPVNRPIYEVRHRDNMMIDASEPPRAGSTGQTNDYEYNRGASRGRYNWNNNGRGFRGRPFNRGFMRGRGGAPQFGRSQTDHGGGQQEPAPLRPNKEVDVKVKRRWRKRRKVKFKEDSEVIVKETSSSDGHVVDTPREPETPIDSPSPKVKVRGIANMVVKGQIEGTTVEWKIDTGAMSTFITNETFDLILDKPMLSPVDSHFVAANGQPLRCLGKAEMMITFGENVFEHEVIVGGVRNNLIGEDFISTYRCTWDHDESSFVIKGKRIPFGRVKGDQI</sequence>
<dbReference type="Proteomes" id="UP000683360">
    <property type="component" value="Unassembled WGS sequence"/>
</dbReference>
<reference evidence="3" key="1">
    <citation type="submission" date="2021-03" db="EMBL/GenBank/DDBJ databases">
        <authorList>
            <person name="Bekaert M."/>
        </authorList>
    </citation>
    <scope>NUCLEOTIDE SEQUENCE</scope>
</reference>
<feature type="compositionally biased region" description="Low complexity" evidence="1">
    <location>
        <begin position="700"/>
        <end position="721"/>
    </location>
</feature>
<dbReference type="SUPFAM" id="SSF50630">
    <property type="entry name" value="Acid proteases"/>
    <property type="match status" value="1"/>
</dbReference>
<dbReference type="InterPro" id="IPR021109">
    <property type="entry name" value="Peptidase_aspartic_dom_sf"/>
</dbReference>
<keyword evidence="4" id="KW-1185">Reference proteome</keyword>
<feature type="region of interest" description="Disordered" evidence="1">
    <location>
        <begin position="779"/>
        <end position="805"/>
    </location>
</feature>
<dbReference type="PANTHER" id="PTHR19963:SF30">
    <property type="entry name" value="ENDONUCLEASE_EXONUCLEASE_PHOSPHATASE DOMAIN-CONTAINING PROTEIN"/>
    <property type="match status" value="1"/>
</dbReference>
<keyword evidence="2" id="KW-1133">Transmembrane helix</keyword>
<keyword evidence="2" id="KW-0812">Transmembrane</keyword>
<dbReference type="Gene3D" id="2.40.70.10">
    <property type="entry name" value="Acid Proteases"/>
    <property type="match status" value="1"/>
</dbReference>
<feature type="transmembrane region" description="Helical" evidence="2">
    <location>
        <begin position="353"/>
        <end position="375"/>
    </location>
</feature>
<evidence type="ECO:0000313" key="3">
    <source>
        <dbReference type="EMBL" id="CAG2235003.1"/>
    </source>
</evidence>
<protein>
    <recommendedName>
        <fullName evidence="5">Peptidase A2 domain-containing protein</fullName>
    </recommendedName>
</protein>
<evidence type="ECO:0000256" key="2">
    <source>
        <dbReference type="SAM" id="Phobius"/>
    </source>
</evidence>
<dbReference type="OrthoDB" id="10367304at2759"/>